<evidence type="ECO:0000259" key="2">
    <source>
        <dbReference type="Pfam" id="PF16242"/>
    </source>
</evidence>
<dbReference type="VEuPathDB" id="FungiDB:ASPWEDRAFT_40219"/>
<dbReference type="Pfam" id="PF16242">
    <property type="entry name" value="Pyrid_ox_like"/>
    <property type="match status" value="1"/>
</dbReference>
<dbReference type="SUPFAM" id="SSF50475">
    <property type="entry name" value="FMN-binding split barrel"/>
    <property type="match status" value="1"/>
</dbReference>
<sequence length="209" mass="22772">MSATINTSVGNQPVDPYRSKSVEDPPLPKKVEDLSKLISDIKLGMLTTKSSSGDDLVSRCMALADKENGGIDLIFHTNLFSGKTMDLTIHPQETNMSFLDPITGAWASISGTASIVADQETVRKYYTPMLKTWLGDLGDGVHDGGPTDPRIGVIRLESKLVTYDVVRQGVFGRAVETVKSAAQGNVPLVNSIRELSQEELAEWRRTHKA</sequence>
<dbReference type="Proteomes" id="UP000184383">
    <property type="component" value="Unassembled WGS sequence"/>
</dbReference>
<keyword evidence="4" id="KW-1185">Reference proteome</keyword>
<evidence type="ECO:0000313" key="4">
    <source>
        <dbReference type="Proteomes" id="UP000184383"/>
    </source>
</evidence>
<feature type="domain" description="General stress protein FMN-binding split barrel" evidence="2">
    <location>
        <begin position="30"/>
        <end position="185"/>
    </location>
</feature>
<dbReference type="RefSeq" id="XP_040688756.1">
    <property type="nucleotide sequence ID" value="XM_040835271.1"/>
</dbReference>
<name>A0A1L9RJH0_ASPWE</name>
<feature type="region of interest" description="Disordered" evidence="1">
    <location>
        <begin position="1"/>
        <end position="28"/>
    </location>
</feature>
<protein>
    <recommendedName>
        <fullName evidence="2">General stress protein FMN-binding split barrel domain-containing protein</fullName>
    </recommendedName>
</protein>
<reference evidence="4" key="1">
    <citation type="journal article" date="2017" name="Genome Biol.">
        <title>Comparative genomics reveals high biological diversity and specific adaptations in the industrially and medically important fungal genus Aspergillus.</title>
        <authorList>
            <person name="de Vries R.P."/>
            <person name="Riley R."/>
            <person name="Wiebenga A."/>
            <person name="Aguilar-Osorio G."/>
            <person name="Amillis S."/>
            <person name="Uchima C.A."/>
            <person name="Anderluh G."/>
            <person name="Asadollahi M."/>
            <person name="Askin M."/>
            <person name="Barry K."/>
            <person name="Battaglia E."/>
            <person name="Bayram O."/>
            <person name="Benocci T."/>
            <person name="Braus-Stromeyer S.A."/>
            <person name="Caldana C."/>
            <person name="Canovas D."/>
            <person name="Cerqueira G.C."/>
            <person name="Chen F."/>
            <person name="Chen W."/>
            <person name="Choi C."/>
            <person name="Clum A."/>
            <person name="Dos Santos R.A."/>
            <person name="Damasio A.R."/>
            <person name="Diallinas G."/>
            <person name="Emri T."/>
            <person name="Fekete E."/>
            <person name="Flipphi M."/>
            <person name="Freyberg S."/>
            <person name="Gallo A."/>
            <person name="Gournas C."/>
            <person name="Habgood R."/>
            <person name="Hainaut M."/>
            <person name="Harispe M.L."/>
            <person name="Henrissat B."/>
            <person name="Hilden K.S."/>
            <person name="Hope R."/>
            <person name="Hossain A."/>
            <person name="Karabika E."/>
            <person name="Karaffa L."/>
            <person name="Karanyi Z."/>
            <person name="Krasevec N."/>
            <person name="Kuo A."/>
            <person name="Kusch H."/>
            <person name="LaButti K."/>
            <person name="Lagendijk E.L."/>
            <person name="Lapidus A."/>
            <person name="Levasseur A."/>
            <person name="Lindquist E."/>
            <person name="Lipzen A."/>
            <person name="Logrieco A.F."/>
            <person name="MacCabe A."/>
            <person name="Maekelae M.R."/>
            <person name="Malavazi I."/>
            <person name="Melin P."/>
            <person name="Meyer V."/>
            <person name="Mielnichuk N."/>
            <person name="Miskei M."/>
            <person name="Molnar A.P."/>
            <person name="Mule G."/>
            <person name="Ngan C.Y."/>
            <person name="Orejas M."/>
            <person name="Orosz E."/>
            <person name="Ouedraogo J.P."/>
            <person name="Overkamp K.M."/>
            <person name="Park H.-S."/>
            <person name="Perrone G."/>
            <person name="Piumi F."/>
            <person name="Punt P.J."/>
            <person name="Ram A.F."/>
            <person name="Ramon A."/>
            <person name="Rauscher S."/>
            <person name="Record E."/>
            <person name="Riano-Pachon D.M."/>
            <person name="Robert V."/>
            <person name="Roehrig J."/>
            <person name="Ruller R."/>
            <person name="Salamov A."/>
            <person name="Salih N.S."/>
            <person name="Samson R.A."/>
            <person name="Sandor E."/>
            <person name="Sanguinetti M."/>
            <person name="Schuetze T."/>
            <person name="Sepcic K."/>
            <person name="Shelest E."/>
            <person name="Sherlock G."/>
            <person name="Sophianopoulou V."/>
            <person name="Squina F.M."/>
            <person name="Sun H."/>
            <person name="Susca A."/>
            <person name="Todd R.B."/>
            <person name="Tsang A."/>
            <person name="Unkles S.E."/>
            <person name="van de Wiele N."/>
            <person name="van Rossen-Uffink D."/>
            <person name="Oliveira J.V."/>
            <person name="Vesth T.C."/>
            <person name="Visser J."/>
            <person name="Yu J.-H."/>
            <person name="Zhou M."/>
            <person name="Andersen M.R."/>
            <person name="Archer D.B."/>
            <person name="Baker S.E."/>
            <person name="Benoit I."/>
            <person name="Brakhage A.A."/>
            <person name="Braus G.H."/>
            <person name="Fischer R."/>
            <person name="Frisvad J.C."/>
            <person name="Goldman G.H."/>
            <person name="Houbraken J."/>
            <person name="Oakley B."/>
            <person name="Pocsi I."/>
            <person name="Scazzocchio C."/>
            <person name="Seiboth B."/>
            <person name="vanKuyk P.A."/>
            <person name="Wortman J."/>
            <person name="Dyer P.S."/>
            <person name="Grigoriev I.V."/>
        </authorList>
    </citation>
    <scope>NUCLEOTIDE SEQUENCE [LARGE SCALE GENOMIC DNA]</scope>
    <source>
        <strain evidence="4">DTO 134E9</strain>
    </source>
</reference>
<evidence type="ECO:0000313" key="3">
    <source>
        <dbReference type="EMBL" id="OJJ35080.1"/>
    </source>
</evidence>
<dbReference type="PANTHER" id="PTHR34818:SF1">
    <property type="entry name" value="PROTEIN BLI-3"/>
    <property type="match status" value="1"/>
</dbReference>
<dbReference type="Gene3D" id="2.30.110.10">
    <property type="entry name" value="Electron Transport, Fmn-binding Protein, Chain A"/>
    <property type="match status" value="1"/>
</dbReference>
<dbReference type="AlphaFoldDB" id="A0A1L9RJH0"/>
<evidence type="ECO:0000256" key="1">
    <source>
        <dbReference type="SAM" id="MobiDB-lite"/>
    </source>
</evidence>
<dbReference type="GeneID" id="63751119"/>
<feature type="compositionally biased region" description="Basic and acidic residues" evidence="1">
    <location>
        <begin position="17"/>
        <end position="28"/>
    </location>
</feature>
<proteinExistence type="predicted"/>
<dbReference type="InterPro" id="IPR012349">
    <property type="entry name" value="Split_barrel_FMN-bd"/>
</dbReference>
<gene>
    <name evidence="3" type="ORF">ASPWEDRAFT_40219</name>
</gene>
<dbReference type="OrthoDB" id="434253at2759"/>
<dbReference type="EMBL" id="KV878212">
    <property type="protein sequence ID" value="OJJ35080.1"/>
    <property type="molecule type" value="Genomic_DNA"/>
</dbReference>
<dbReference type="InterPro" id="IPR038725">
    <property type="entry name" value="YdaG_split_barrel_FMN-bd"/>
</dbReference>
<dbReference type="PANTHER" id="PTHR34818">
    <property type="entry name" value="PROTEIN BLI-3"/>
    <property type="match status" value="1"/>
</dbReference>
<feature type="compositionally biased region" description="Polar residues" evidence="1">
    <location>
        <begin position="1"/>
        <end position="11"/>
    </location>
</feature>
<organism evidence="3 4">
    <name type="scientific">Aspergillus wentii DTO 134E9</name>
    <dbReference type="NCBI Taxonomy" id="1073089"/>
    <lineage>
        <taxon>Eukaryota</taxon>
        <taxon>Fungi</taxon>
        <taxon>Dikarya</taxon>
        <taxon>Ascomycota</taxon>
        <taxon>Pezizomycotina</taxon>
        <taxon>Eurotiomycetes</taxon>
        <taxon>Eurotiomycetidae</taxon>
        <taxon>Eurotiales</taxon>
        <taxon>Aspergillaceae</taxon>
        <taxon>Aspergillus</taxon>
        <taxon>Aspergillus subgen. Cremei</taxon>
    </lineage>
</organism>
<accession>A0A1L9RJH0</accession>
<dbReference type="InterPro" id="IPR052917">
    <property type="entry name" value="Stress-Dev_Protein"/>
</dbReference>
<dbReference type="STRING" id="1073089.A0A1L9RJH0"/>